<evidence type="ECO:0000256" key="3">
    <source>
        <dbReference type="ARBA" id="ARBA00033748"/>
    </source>
</evidence>
<comment type="similarity">
    <text evidence="3">Belongs to the NtaA/SnaA/DszA monooxygenase family.</text>
</comment>
<sequence length="846" mass="93032">MPRVLVTGGSGFLASAVIDTLLARGYSVVTTVRSHERANQLRADRPGVSPAQLDYAIVDDIARLGAFDAAVQQSPPLDAVIHTASPFHYRIDDLKRDMLDPAVNGTVGVLQSIHKYAPTVKHVAITSSFASMYNNPNKPTGSTYNEDDWNPVTWDTALSPEHSAGQAGYRTSKALAEKSAWEFVKENKPSFSLTALNPPLIFGPVKPNTSSLQNMNTSNARFVEFITGAVKEKCPPTGSLFWVDVRDVALAHVLAIEKPEAAGKRYFVAAGPFSNVELVAFIGESFPKYKDLLPSGEALVPGQYPKGGPPYKVDNSRSVAELGLTYRSLEEIAAQPNQNRRDVPEAFDGDNSVAQSGNPRENTIIMAEDSSTSKKQIILNAFVMNTPGHQSPGLWRHPRNKTAQYKKLSFWTDLAQLLDKAGFHAMFIADTLGPYDVYKGPANVVPALASGAQFPVNDPLYLVPAMASITKNLIFGVTASLTYEKPYALARRFSTVDHLSEGRVAWNIVTSYLDSAARNHGLKEQIPHDERYAIAHEYMEVVYKLWEGSFRDDAVIEDREAHTYIASDAVRQINHKGKYFEVPGPHFCEPSPQRTPFLFQAGVSEAGNGFGGKHGEAIFIGGQTPDAVRATVDNIRGIAKKEGRDPKNIKIILAICVIVAATDEEAKAKREEYLSYADFEGAYALFGGWTGVDLSKYSDEENFLVTDSPRVQSLIRRWAASVPGTENQPWTKQTIAEYLSVGGLQAKLIGSPTTVADQLEQWVESTDVDGFNVIHITNPGCFEDIAELLIPELQRRGRFRSHIEQEGATAREVFIGSKRLPEDHPGSKYKWRAGEERPAYQQELSS</sequence>
<evidence type="ECO:0000256" key="4">
    <source>
        <dbReference type="SAM" id="MobiDB-lite"/>
    </source>
</evidence>
<name>A0A1Q5Q6E9_TALAT</name>
<dbReference type="InterPro" id="IPR036661">
    <property type="entry name" value="Luciferase-like_sf"/>
</dbReference>
<dbReference type="Gene3D" id="3.40.50.720">
    <property type="entry name" value="NAD(P)-binding Rossmann-like Domain"/>
    <property type="match status" value="1"/>
</dbReference>
<organism evidence="6 7">
    <name type="scientific">Talaromyces atroroseus</name>
    <dbReference type="NCBI Taxonomy" id="1441469"/>
    <lineage>
        <taxon>Eukaryota</taxon>
        <taxon>Fungi</taxon>
        <taxon>Dikarya</taxon>
        <taxon>Ascomycota</taxon>
        <taxon>Pezizomycotina</taxon>
        <taxon>Eurotiomycetes</taxon>
        <taxon>Eurotiomycetidae</taxon>
        <taxon>Eurotiales</taxon>
        <taxon>Trichocomaceae</taxon>
        <taxon>Talaromyces</taxon>
        <taxon>Talaromyces sect. Trachyspermi</taxon>
    </lineage>
</organism>
<feature type="domain" description="Ketoreductase" evidence="5">
    <location>
        <begin position="2"/>
        <end position="204"/>
    </location>
</feature>
<dbReference type="CDD" id="cd05227">
    <property type="entry name" value="AR_SDR_e"/>
    <property type="match status" value="1"/>
</dbReference>
<dbReference type="PANTHER" id="PTHR30011">
    <property type="entry name" value="ALKANESULFONATE MONOOXYGENASE-RELATED"/>
    <property type="match status" value="1"/>
</dbReference>
<dbReference type="InterPro" id="IPR051260">
    <property type="entry name" value="Diverse_substr_monoxygenases"/>
</dbReference>
<dbReference type="SMART" id="SM00822">
    <property type="entry name" value="PKS_KR"/>
    <property type="match status" value="1"/>
</dbReference>
<dbReference type="GO" id="GO:0004497">
    <property type="term" value="F:monooxygenase activity"/>
    <property type="evidence" value="ECO:0007669"/>
    <property type="project" value="InterPro"/>
</dbReference>
<dbReference type="RefSeq" id="XP_020115540.1">
    <property type="nucleotide sequence ID" value="XM_020265239.1"/>
</dbReference>
<protein>
    <recommendedName>
        <fullName evidence="5">Ketoreductase domain-containing protein</fullName>
    </recommendedName>
</protein>
<feature type="region of interest" description="Disordered" evidence="4">
    <location>
        <begin position="817"/>
        <end position="846"/>
    </location>
</feature>
<dbReference type="EMBL" id="LFMY01000021">
    <property type="protein sequence ID" value="OKL55419.1"/>
    <property type="molecule type" value="Genomic_DNA"/>
</dbReference>
<dbReference type="GO" id="GO:0016705">
    <property type="term" value="F:oxidoreductase activity, acting on paired donors, with incorporation or reduction of molecular oxygen"/>
    <property type="evidence" value="ECO:0007669"/>
    <property type="project" value="InterPro"/>
</dbReference>
<dbReference type="NCBIfam" id="TIGR03860">
    <property type="entry name" value="FMN_nitrolo"/>
    <property type="match status" value="1"/>
</dbReference>
<dbReference type="AlphaFoldDB" id="A0A1Q5Q6E9"/>
<dbReference type="InterPro" id="IPR011251">
    <property type="entry name" value="Luciferase-like_dom"/>
</dbReference>
<feature type="compositionally biased region" description="Basic and acidic residues" evidence="4">
    <location>
        <begin position="819"/>
        <end position="838"/>
    </location>
</feature>
<dbReference type="Pfam" id="PF01370">
    <property type="entry name" value="Epimerase"/>
    <property type="match status" value="1"/>
</dbReference>
<dbReference type="SUPFAM" id="SSF51679">
    <property type="entry name" value="Bacterial luciferase-like"/>
    <property type="match status" value="1"/>
</dbReference>
<reference evidence="6 7" key="1">
    <citation type="submission" date="2015-06" db="EMBL/GenBank/DDBJ databases">
        <title>Talaromyces atroroseus IBT 11181 draft genome.</title>
        <authorList>
            <person name="Rasmussen K.B."/>
            <person name="Rasmussen S."/>
            <person name="Petersen B."/>
            <person name="Sicheritz-Ponten T."/>
            <person name="Mortensen U.H."/>
            <person name="Thrane U."/>
        </authorList>
    </citation>
    <scope>NUCLEOTIDE SEQUENCE [LARGE SCALE GENOMIC DNA]</scope>
    <source>
        <strain evidence="6 7">IBT 11181</strain>
    </source>
</reference>
<evidence type="ECO:0000256" key="1">
    <source>
        <dbReference type="ARBA" id="ARBA00023002"/>
    </source>
</evidence>
<dbReference type="STRING" id="1441469.A0A1Q5Q6E9"/>
<keyword evidence="1" id="KW-0560">Oxidoreductase</keyword>
<evidence type="ECO:0000313" key="7">
    <source>
        <dbReference type="Proteomes" id="UP000214365"/>
    </source>
</evidence>
<dbReference type="Gene3D" id="3.20.20.30">
    <property type="entry name" value="Luciferase-like domain"/>
    <property type="match status" value="1"/>
</dbReference>
<comment type="caution">
    <text evidence="6">The sequence shown here is derived from an EMBL/GenBank/DDBJ whole genome shotgun (WGS) entry which is preliminary data.</text>
</comment>
<dbReference type="FunFam" id="3.40.50.720:FF:000191">
    <property type="entry name" value="Methylglyoxal reductase (NADPH-dependent)"/>
    <property type="match status" value="1"/>
</dbReference>
<keyword evidence="7" id="KW-1185">Reference proteome</keyword>
<evidence type="ECO:0000313" key="6">
    <source>
        <dbReference type="EMBL" id="OKL55419.1"/>
    </source>
</evidence>
<dbReference type="OrthoDB" id="5561043at2759"/>
<evidence type="ECO:0000256" key="2">
    <source>
        <dbReference type="ARBA" id="ARBA00023445"/>
    </source>
</evidence>
<dbReference type="GeneID" id="31009066"/>
<feature type="region of interest" description="Disordered" evidence="4">
    <location>
        <begin position="336"/>
        <end position="358"/>
    </location>
</feature>
<comment type="similarity">
    <text evidence="2">Belongs to the NAD(P)-dependent epimerase/dehydratase family. Dihydroflavonol-4-reductase subfamily.</text>
</comment>
<dbReference type="InterPro" id="IPR016215">
    <property type="entry name" value="NTA_MOA"/>
</dbReference>
<gene>
    <name evidence="6" type="ORF">UA08_09310</name>
</gene>
<dbReference type="Proteomes" id="UP000214365">
    <property type="component" value="Unassembled WGS sequence"/>
</dbReference>
<accession>A0A1Q5Q6E9</accession>
<proteinExistence type="inferred from homology"/>
<evidence type="ECO:0000259" key="5">
    <source>
        <dbReference type="SMART" id="SM00822"/>
    </source>
</evidence>
<dbReference type="InterPro" id="IPR001509">
    <property type="entry name" value="Epimerase_deHydtase"/>
</dbReference>
<dbReference type="InterPro" id="IPR057326">
    <property type="entry name" value="KR_dom"/>
</dbReference>
<dbReference type="SUPFAM" id="SSF51735">
    <property type="entry name" value="NAD(P)-binding Rossmann-fold domains"/>
    <property type="match status" value="1"/>
</dbReference>
<dbReference type="InterPro" id="IPR036291">
    <property type="entry name" value="NAD(P)-bd_dom_sf"/>
</dbReference>
<dbReference type="PANTHER" id="PTHR30011:SF41">
    <property type="entry name" value="XENOBIOTIC COMPOUND MONOOXYGENASE, DSZA FAMILY (AFU_ORTHOLOGUE AFUA_3G15040)"/>
    <property type="match status" value="1"/>
</dbReference>
<dbReference type="Pfam" id="PF00296">
    <property type="entry name" value="Bac_luciferase"/>
    <property type="match status" value="1"/>
</dbReference>